<accession>A0ABS8ETE8</accession>
<organism evidence="2 3">
    <name type="scientific">Hominisplanchenecus faecis</name>
    <dbReference type="NCBI Taxonomy" id="2885351"/>
    <lineage>
        <taxon>Bacteria</taxon>
        <taxon>Bacillati</taxon>
        <taxon>Bacillota</taxon>
        <taxon>Clostridia</taxon>
        <taxon>Lachnospirales</taxon>
        <taxon>Lachnospiraceae</taxon>
        <taxon>Hominisplanchenecus</taxon>
    </lineage>
</organism>
<evidence type="ECO:0000256" key="1">
    <source>
        <dbReference type="SAM" id="MobiDB-lite"/>
    </source>
</evidence>
<feature type="region of interest" description="Disordered" evidence="1">
    <location>
        <begin position="12"/>
        <end position="40"/>
    </location>
</feature>
<evidence type="ECO:0000313" key="2">
    <source>
        <dbReference type="EMBL" id="MCC2148442.1"/>
    </source>
</evidence>
<keyword evidence="3" id="KW-1185">Reference proteome</keyword>
<dbReference type="EMBL" id="JAJEQE010000008">
    <property type="protein sequence ID" value="MCC2148442.1"/>
    <property type="molecule type" value="Genomic_DNA"/>
</dbReference>
<reference evidence="2 3" key="1">
    <citation type="submission" date="2021-10" db="EMBL/GenBank/DDBJ databases">
        <title>Anaerobic single-cell dispensing facilitates the cultivation of human gut bacteria.</title>
        <authorList>
            <person name="Afrizal A."/>
        </authorList>
    </citation>
    <scope>NUCLEOTIDE SEQUENCE [LARGE SCALE GENOMIC DNA]</scope>
    <source>
        <strain evidence="2 3">CLA-AA-H246</strain>
    </source>
</reference>
<evidence type="ECO:0000313" key="3">
    <source>
        <dbReference type="Proteomes" id="UP001299235"/>
    </source>
</evidence>
<dbReference type="RefSeq" id="WP_248834888.1">
    <property type="nucleotide sequence ID" value="NZ_JAJEQE010000008.1"/>
</dbReference>
<gene>
    <name evidence="2" type="ORF">LKD42_04120</name>
</gene>
<dbReference type="Proteomes" id="UP001299235">
    <property type="component" value="Unassembled WGS sequence"/>
</dbReference>
<feature type="region of interest" description="Disordered" evidence="1">
    <location>
        <begin position="170"/>
        <end position="200"/>
    </location>
</feature>
<feature type="compositionally biased region" description="Gly residues" evidence="1">
    <location>
        <begin position="14"/>
        <end position="33"/>
    </location>
</feature>
<evidence type="ECO:0008006" key="4">
    <source>
        <dbReference type="Google" id="ProtNLM"/>
    </source>
</evidence>
<sequence>MYRKMNLRLFEDGNAGGAGSAGQGNGAGNGDGSHTGNAGATYSYEQAEEIANARAGKAERAALANYFRSQGMTEEEITTAISDFKAKRQANKPDVAAIEKERDDAKKELESYKQKDILKENGVDAKYTDFVLFEVSKKVDDKTDFKTALKAFLKDNPHYAGGGYRVNTQTKQNGAAGSGGTAGNNTNDFVNSLIRKAARR</sequence>
<protein>
    <recommendedName>
        <fullName evidence="4">DUF4355 domain-containing protein</fullName>
    </recommendedName>
</protein>
<name>A0ABS8ETE8_9FIRM</name>
<comment type="caution">
    <text evidence="2">The sequence shown here is derived from an EMBL/GenBank/DDBJ whole genome shotgun (WGS) entry which is preliminary data.</text>
</comment>
<proteinExistence type="predicted"/>